<keyword evidence="9" id="KW-1185">Reference proteome</keyword>
<accession>A0A502E4N5</accession>
<evidence type="ECO:0000256" key="5">
    <source>
        <dbReference type="ARBA" id="ARBA00022857"/>
    </source>
</evidence>
<evidence type="ECO:0000256" key="1">
    <source>
        <dbReference type="ARBA" id="ARBA00001974"/>
    </source>
</evidence>
<dbReference type="Pfam" id="PF13450">
    <property type="entry name" value="NAD_binding_8"/>
    <property type="match status" value="1"/>
</dbReference>
<keyword evidence="5" id="KW-0521">NADP</keyword>
<evidence type="ECO:0000313" key="9">
    <source>
        <dbReference type="Proteomes" id="UP000320095"/>
    </source>
</evidence>
<dbReference type="SUPFAM" id="SSF51905">
    <property type="entry name" value="FAD/NAD(P)-binding domain"/>
    <property type="match status" value="3"/>
</dbReference>
<gene>
    <name evidence="8" type="ORF">EAH80_19550</name>
</gene>
<dbReference type="Proteomes" id="UP000320095">
    <property type="component" value="Unassembled WGS sequence"/>
</dbReference>
<dbReference type="Gene3D" id="3.50.50.60">
    <property type="entry name" value="FAD/NAD(P)-binding domain"/>
    <property type="match status" value="3"/>
</dbReference>
<organism evidence="8 9">
    <name type="scientific">Mycolicibacterium hodleri</name>
    <dbReference type="NCBI Taxonomy" id="49897"/>
    <lineage>
        <taxon>Bacteria</taxon>
        <taxon>Bacillati</taxon>
        <taxon>Actinomycetota</taxon>
        <taxon>Actinomycetes</taxon>
        <taxon>Mycobacteriales</taxon>
        <taxon>Mycobacteriaceae</taxon>
        <taxon>Mycolicibacterium</taxon>
    </lineage>
</organism>
<sequence>MIDKEAIAKKYADERAKRIRDEGTGQYVAMEIGSQMEADPFVDGVAERDPITKDTDVAIVGAGWSGMLAAVRLRKEGVDDFTVIDKAADFGGTWYWNRYPGIACDCEAYVYLPLLEEMGYMPSMRYTPGDEILDYAREVGRRFDLYSNAVFQTVVKTITWNEDALRWIVTTDRGDEIRSRYLILGTGGVLHRPKLPGIPGLESFEGHWFHSSRWDFDYTGGNSRGNLDKLHDKRVALLGTGPTGLQCFPHIANSAAETFLFQRTPMIVGPRDNGETDPQWFEGQEPGWHKRRSDNFEAQMIGVPVEEKIVTDEWTRVWGIPPLEMPADGSAPDMAAYMAEIEDYDLAQMERIRARVDELVDDPEVAESLKPWYATHCKRPSFHDEYLQSFNKPSVHLIDTKGRGPDQITSKGVVFDGKEYEVDLIVYATGFEAAVSPGRSGGFDVTGCGGRTLADAWARRVRTVHGIQTSGFPNMFVIGGLRQAAVSVNLLYVYDEQAKHVANNIKQLMDDGITKLDVTEAAVQEWCDIMDANMDLVFNAEQVRLCTPSYFNNEGNFDTHGEFKNGRPIWADAYGLGPFQYSEVLAKWRDDKEYETKAEIVRDSESVSS</sequence>
<dbReference type="InterPro" id="IPR036188">
    <property type="entry name" value="FAD/NAD-bd_sf"/>
</dbReference>
<evidence type="ECO:0000256" key="4">
    <source>
        <dbReference type="ARBA" id="ARBA00022827"/>
    </source>
</evidence>
<evidence type="ECO:0000256" key="2">
    <source>
        <dbReference type="ARBA" id="ARBA00010139"/>
    </source>
</evidence>
<evidence type="ECO:0000256" key="6">
    <source>
        <dbReference type="ARBA" id="ARBA00023002"/>
    </source>
</evidence>
<proteinExistence type="inferred from homology"/>
<dbReference type="RefSeq" id="WP_140694406.1">
    <property type="nucleotide sequence ID" value="NZ_RCZG01000008.1"/>
</dbReference>
<evidence type="ECO:0000313" key="8">
    <source>
        <dbReference type="EMBL" id="TPG32467.1"/>
    </source>
</evidence>
<comment type="similarity">
    <text evidence="2">Belongs to the FAD-binding monooxygenase family.</text>
</comment>
<dbReference type="PANTHER" id="PTHR43098:SF4">
    <property type="entry name" value="BLR3857 PROTEIN"/>
    <property type="match status" value="1"/>
</dbReference>
<dbReference type="InterPro" id="IPR050775">
    <property type="entry name" value="FAD-binding_Monooxygenases"/>
</dbReference>
<protein>
    <submittedName>
        <fullName evidence="8">NAD(P)/FAD-dependent oxidoreductase</fullName>
    </submittedName>
</protein>
<dbReference type="FunFam" id="3.50.50.60:FF:000341">
    <property type="entry name" value="Baeyer-Villiger monooxygenase"/>
    <property type="match status" value="1"/>
</dbReference>
<evidence type="ECO:0000256" key="7">
    <source>
        <dbReference type="ARBA" id="ARBA00023033"/>
    </source>
</evidence>
<keyword evidence="7" id="KW-0503">Monooxygenase</keyword>
<dbReference type="PANTHER" id="PTHR43098">
    <property type="entry name" value="L-ORNITHINE N(5)-MONOOXYGENASE-RELATED"/>
    <property type="match status" value="1"/>
</dbReference>
<dbReference type="OrthoDB" id="5168853at2"/>
<dbReference type="AlphaFoldDB" id="A0A502E4N5"/>
<keyword evidence="6" id="KW-0560">Oxidoreductase</keyword>
<dbReference type="GO" id="GO:0016709">
    <property type="term" value="F:oxidoreductase activity, acting on paired donors, with incorporation or reduction of molecular oxygen, NAD(P)H as one donor, and incorporation of one atom of oxygen"/>
    <property type="evidence" value="ECO:0007669"/>
    <property type="project" value="UniProtKB-ARBA"/>
</dbReference>
<keyword evidence="4" id="KW-0274">FAD</keyword>
<reference evidence="8 9" key="1">
    <citation type="journal article" date="2019" name="Environ. Microbiol.">
        <title>Species interactions and distinct microbial communities in high Arctic permafrost affected cryosols are associated with the CH4 and CO2 gas fluxes.</title>
        <authorList>
            <person name="Altshuler I."/>
            <person name="Hamel J."/>
            <person name="Turney S."/>
            <person name="Magnuson E."/>
            <person name="Levesque R."/>
            <person name="Greer C."/>
            <person name="Whyte L.G."/>
        </authorList>
    </citation>
    <scope>NUCLEOTIDE SEQUENCE [LARGE SCALE GENOMIC DNA]</scope>
    <source>
        <strain evidence="8 9">S5.20</strain>
    </source>
</reference>
<evidence type="ECO:0000256" key="3">
    <source>
        <dbReference type="ARBA" id="ARBA00022630"/>
    </source>
</evidence>
<dbReference type="EMBL" id="RCZG01000008">
    <property type="protein sequence ID" value="TPG32467.1"/>
    <property type="molecule type" value="Genomic_DNA"/>
</dbReference>
<keyword evidence="3" id="KW-0285">Flavoprotein</keyword>
<comment type="cofactor">
    <cofactor evidence="1">
        <name>FAD</name>
        <dbReference type="ChEBI" id="CHEBI:57692"/>
    </cofactor>
</comment>
<comment type="caution">
    <text evidence="8">The sequence shown here is derived from an EMBL/GenBank/DDBJ whole genome shotgun (WGS) entry which is preliminary data.</text>
</comment>
<name>A0A502E4N5_9MYCO</name>